<accession>A0A4R5AFL2</accession>
<dbReference type="AlphaFoldDB" id="A0A4R5AFL2"/>
<feature type="signal peptide" evidence="1">
    <location>
        <begin position="1"/>
        <end position="30"/>
    </location>
</feature>
<gene>
    <name evidence="2" type="ORF">E1262_15105</name>
</gene>
<dbReference type="EMBL" id="SMLB01000018">
    <property type="protein sequence ID" value="TDD68782.1"/>
    <property type="molecule type" value="Genomic_DNA"/>
</dbReference>
<organism evidence="2 3">
    <name type="scientific">Jiangella aurantiaca</name>
    <dbReference type="NCBI Taxonomy" id="2530373"/>
    <lineage>
        <taxon>Bacteria</taxon>
        <taxon>Bacillati</taxon>
        <taxon>Actinomycetota</taxon>
        <taxon>Actinomycetes</taxon>
        <taxon>Jiangellales</taxon>
        <taxon>Jiangellaceae</taxon>
        <taxon>Jiangella</taxon>
    </lineage>
</organism>
<feature type="chain" id="PRO_5020511954" evidence="1">
    <location>
        <begin position="31"/>
        <end position="389"/>
    </location>
</feature>
<keyword evidence="3" id="KW-1185">Reference proteome</keyword>
<protein>
    <submittedName>
        <fullName evidence="2">DUF5005 domain-containing protein</fullName>
    </submittedName>
</protein>
<comment type="caution">
    <text evidence="2">The sequence shown here is derived from an EMBL/GenBank/DDBJ whole genome shotgun (WGS) entry which is preliminary data.</text>
</comment>
<evidence type="ECO:0000313" key="2">
    <source>
        <dbReference type="EMBL" id="TDD68782.1"/>
    </source>
</evidence>
<sequence>MVRRPGRSFVSGAVALALSGLSAFGPPSTAAPATPDGRSCGEVPEVVSAAPDAQLTSMFTAYGNDNTALDDWTGADGTYSVPLRDGRVFWVFSDTFLGRVDADGGRSPVTDEGGETPFINNSFVIQDGDELTTVYRGTADDPEPLMPPVDGSHWFWAGDAHASGNVIEATYQEYERFGPGAWDWRWNRNVLARYSPEHPDEPLSVHPLPSDAGVSWASAIRRVGPYTYVYGVEDLGSEKYLHVARVRGTSLLGAWEYRTADGWSRDEAESARVMVGVANEYSVSQHGDRYLLVTHDTTVPLNAEIVAYASCTPYGPFTDKTVLYTTPETGATGSYGDPNVFTYNAHAHPHIDRDGGLVVSYNVNTFVNTDHYEDVTIYRPRFVTVRFAD</sequence>
<dbReference type="Proteomes" id="UP000295217">
    <property type="component" value="Unassembled WGS sequence"/>
</dbReference>
<evidence type="ECO:0000256" key="1">
    <source>
        <dbReference type="SAM" id="SignalP"/>
    </source>
</evidence>
<reference evidence="2 3" key="1">
    <citation type="submission" date="2019-02" db="EMBL/GenBank/DDBJ databases">
        <title>Draft genome sequences of novel Actinobacteria.</title>
        <authorList>
            <person name="Sahin N."/>
            <person name="Ay H."/>
            <person name="Saygin H."/>
        </authorList>
    </citation>
    <scope>NUCLEOTIDE SEQUENCE [LARGE SCALE GENOMIC DNA]</scope>
    <source>
        <strain evidence="2 3">8K307</strain>
    </source>
</reference>
<evidence type="ECO:0000313" key="3">
    <source>
        <dbReference type="Proteomes" id="UP000295217"/>
    </source>
</evidence>
<dbReference type="OrthoDB" id="5482597at2"/>
<name>A0A4R5AFL2_9ACTN</name>
<proteinExistence type="predicted"/>
<dbReference type="RefSeq" id="WP_132103962.1">
    <property type="nucleotide sequence ID" value="NZ_SMLB01000018.1"/>
</dbReference>
<keyword evidence="1" id="KW-0732">Signal</keyword>